<dbReference type="GO" id="GO:0045037">
    <property type="term" value="P:protein import into chloroplast stroma"/>
    <property type="evidence" value="ECO:0007669"/>
    <property type="project" value="TreeGrafter"/>
</dbReference>
<dbReference type="EnsemblPlants" id="QL11p019695:mrna">
    <property type="protein sequence ID" value="QL11p019695:mrna"/>
    <property type="gene ID" value="QL11p019695"/>
</dbReference>
<dbReference type="GO" id="GO:0009706">
    <property type="term" value="C:chloroplast inner membrane"/>
    <property type="evidence" value="ECO:0007669"/>
    <property type="project" value="UniProtKB-SubCell"/>
</dbReference>
<feature type="region of interest" description="Disordered" evidence="15">
    <location>
        <begin position="23"/>
        <end position="51"/>
    </location>
</feature>
<dbReference type="Gene3D" id="1.10.260.100">
    <property type="match status" value="1"/>
</dbReference>
<evidence type="ECO:0000256" key="12">
    <source>
        <dbReference type="ARBA" id="ARBA00060470"/>
    </source>
</evidence>
<dbReference type="PANTHER" id="PTHR47296">
    <property type="entry name" value="PROTEIN TIC 40, CHLOROPLASTIC"/>
    <property type="match status" value="1"/>
</dbReference>
<dbReference type="InterPro" id="IPR006636">
    <property type="entry name" value="STI1_HS-bd"/>
</dbReference>
<keyword evidence="4" id="KW-0812">Transmembrane</keyword>
<evidence type="ECO:0000256" key="10">
    <source>
        <dbReference type="ARBA" id="ARBA00023136"/>
    </source>
</evidence>
<evidence type="ECO:0000313" key="18">
    <source>
        <dbReference type="Proteomes" id="UP000594261"/>
    </source>
</evidence>
<comment type="function">
    <text evidence="11">Involved in protein precursor import into chloroplasts. Part of the motor complex consisting of a co-chaperone (TIC40) and a chaperone (HSP93) associated with the import channel (TIC110). Causes the release of bound transit peptides from TIC110 and stimulates ATP hydrolysis by HSP93. Involved in reinsertion of proteins from the chloroplast stroma into the inner membrane.</text>
</comment>
<feature type="compositionally biased region" description="Polar residues" evidence="15">
    <location>
        <begin position="134"/>
        <end position="162"/>
    </location>
</feature>
<keyword evidence="18" id="KW-1185">Reference proteome</keyword>
<name>A0A7N2RD97_QUELO</name>
<evidence type="ECO:0000256" key="3">
    <source>
        <dbReference type="ARBA" id="ARBA00022640"/>
    </source>
</evidence>
<evidence type="ECO:0000256" key="15">
    <source>
        <dbReference type="SAM" id="MobiDB-lite"/>
    </source>
</evidence>
<evidence type="ECO:0000259" key="16">
    <source>
        <dbReference type="SMART" id="SM00727"/>
    </source>
</evidence>
<accession>A0A7N2RD97</accession>
<reference evidence="17" key="2">
    <citation type="submission" date="2021-01" db="UniProtKB">
        <authorList>
            <consortium name="EnsemblPlants"/>
        </authorList>
    </citation>
    <scope>IDENTIFICATION</scope>
</reference>
<evidence type="ECO:0000256" key="1">
    <source>
        <dbReference type="ARBA" id="ARBA00022448"/>
    </source>
</evidence>
<dbReference type="Pfam" id="PF17830">
    <property type="entry name" value="STI1-HOP_DP"/>
    <property type="match status" value="1"/>
</dbReference>
<feature type="domain" description="STI1" evidence="16">
    <location>
        <begin position="177"/>
        <end position="211"/>
    </location>
</feature>
<dbReference type="GO" id="GO:0009658">
    <property type="term" value="P:chloroplast organization"/>
    <property type="evidence" value="ECO:0007669"/>
    <property type="project" value="TreeGrafter"/>
</dbReference>
<dbReference type="InterPro" id="IPR038108">
    <property type="entry name" value="RPN13_DEUBAD_sf"/>
</dbReference>
<feature type="region of interest" description="Disordered" evidence="15">
    <location>
        <begin position="89"/>
        <end position="165"/>
    </location>
</feature>
<keyword evidence="3" id="KW-0934">Plastid</keyword>
<dbReference type="AlphaFoldDB" id="A0A7N2RD97"/>
<proteinExistence type="predicted"/>
<keyword evidence="8" id="KW-0809">Transit peptide</keyword>
<feature type="domain" description="STI1" evidence="16">
    <location>
        <begin position="418"/>
        <end position="457"/>
    </location>
</feature>
<keyword evidence="6" id="KW-1001">Plastid inner membrane</keyword>
<sequence>MQQAFKTLMGQMNTQNNQFNNAAFPSGSPFPFPMPSAPAPSTSPAPAASQPVVTVDVPATNVQAAPATVLNHEEEVKQEPKKVAFVDVSPEEAEQKSPYESFNEVTGTSSSKDAQIGGVFPQNGAASKGIGGTEWSQSNAAGSVWSQSTRNSTGSEGSQSTPKPGLSVEALEKMMEDPTVQKMVYPHLPEEMRNPDTFKWMLQNPQYRQQLEEMLNNMSGSSDWDNRVMDSLKSFDLNSPEVKQQFVGGWGLNLVSPYGEDQIVSLSHKALGLDFHERELEDAYSFLECIQPRIPRGGGSDTSHWCLKGNGKFDTRSYYNTIRGAVVSIFPWKGVWKAKIPKRVAFFVWTAVHGQILTLDNLMLRGRILVNWCCMCHRNEETVDHLLLHCPIAHSLWVYMFQIFGTQWVMPDQIGLTPEEAISRIMANPEVAMAFQNPRVQAAIMDCSQNPLSIAKYQNDKEVMDVFNKLSELFPGVTGPP</sequence>
<evidence type="ECO:0000313" key="17">
    <source>
        <dbReference type="EnsemblPlants" id="QL11p019695:mrna"/>
    </source>
</evidence>
<evidence type="ECO:0000256" key="11">
    <source>
        <dbReference type="ARBA" id="ARBA00056414"/>
    </source>
</evidence>
<keyword evidence="10" id="KW-0472">Membrane</keyword>
<reference evidence="17 18" key="1">
    <citation type="journal article" date="2016" name="G3 (Bethesda)">
        <title>First Draft Assembly and Annotation of the Genome of a California Endemic Oak Quercus lobata Nee (Fagaceae).</title>
        <authorList>
            <person name="Sork V.L."/>
            <person name="Fitz-Gibbon S.T."/>
            <person name="Puiu D."/>
            <person name="Crepeau M."/>
            <person name="Gugger P.F."/>
            <person name="Sherman R."/>
            <person name="Stevens K."/>
            <person name="Langley C.H."/>
            <person name="Pellegrini M."/>
            <person name="Salzberg S.L."/>
        </authorList>
    </citation>
    <scope>NUCLEOTIDE SEQUENCE [LARGE SCALE GENOMIC DNA]</scope>
    <source>
        <strain evidence="17 18">cv. SW786</strain>
    </source>
</reference>
<evidence type="ECO:0000256" key="13">
    <source>
        <dbReference type="ARBA" id="ARBA00070821"/>
    </source>
</evidence>
<dbReference type="Gene3D" id="1.10.2020.20">
    <property type="match status" value="1"/>
</dbReference>
<dbReference type="EMBL" id="LRBV02000011">
    <property type="status" value="NOT_ANNOTATED_CDS"/>
    <property type="molecule type" value="Genomic_DNA"/>
</dbReference>
<evidence type="ECO:0000256" key="5">
    <source>
        <dbReference type="ARBA" id="ARBA00022737"/>
    </source>
</evidence>
<dbReference type="SMART" id="SM00727">
    <property type="entry name" value="STI1"/>
    <property type="match status" value="2"/>
</dbReference>
<dbReference type="GO" id="GO:0009535">
    <property type="term" value="C:chloroplast thylakoid membrane"/>
    <property type="evidence" value="ECO:0007669"/>
    <property type="project" value="TreeGrafter"/>
</dbReference>
<dbReference type="InterPro" id="IPR041243">
    <property type="entry name" value="STI1/HOP_DP"/>
</dbReference>
<dbReference type="InParanoid" id="A0A7N2RD97"/>
<keyword evidence="2" id="KW-0150">Chloroplast</keyword>
<keyword evidence="9" id="KW-1133">Transmembrane helix</keyword>
<evidence type="ECO:0000256" key="7">
    <source>
        <dbReference type="ARBA" id="ARBA00022927"/>
    </source>
</evidence>
<evidence type="ECO:0000256" key="4">
    <source>
        <dbReference type="ARBA" id="ARBA00022692"/>
    </source>
</evidence>
<dbReference type="Gramene" id="QL11p019695:mrna">
    <property type="protein sequence ID" value="QL11p019695:mrna"/>
    <property type="gene ID" value="QL11p019695"/>
</dbReference>
<evidence type="ECO:0000256" key="14">
    <source>
        <dbReference type="ARBA" id="ARBA00082202"/>
    </source>
</evidence>
<organism evidence="17 18">
    <name type="scientific">Quercus lobata</name>
    <name type="common">Valley oak</name>
    <dbReference type="NCBI Taxonomy" id="97700"/>
    <lineage>
        <taxon>Eukaryota</taxon>
        <taxon>Viridiplantae</taxon>
        <taxon>Streptophyta</taxon>
        <taxon>Embryophyta</taxon>
        <taxon>Tracheophyta</taxon>
        <taxon>Spermatophyta</taxon>
        <taxon>Magnoliopsida</taxon>
        <taxon>eudicotyledons</taxon>
        <taxon>Gunneridae</taxon>
        <taxon>Pentapetalae</taxon>
        <taxon>rosids</taxon>
        <taxon>fabids</taxon>
        <taxon>Fagales</taxon>
        <taxon>Fagaceae</taxon>
        <taxon>Quercus</taxon>
    </lineage>
</organism>
<comment type="subcellular location">
    <subcellularLocation>
        <location evidence="12">Plastid</location>
        <location evidence="12">Chloroplast inner membrane</location>
        <topology evidence="12">Single-pass membrane protein</topology>
    </subcellularLocation>
</comment>
<keyword evidence="1" id="KW-0813">Transport</keyword>
<evidence type="ECO:0000256" key="6">
    <source>
        <dbReference type="ARBA" id="ARBA00022780"/>
    </source>
</evidence>
<dbReference type="InterPro" id="IPR026960">
    <property type="entry name" value="RVT-Znf"/>
</dbReference>
<keyword evidence="7" id="KW-0653">Protein transport</keyword>
<evidence type="ECO:0000256" key="8">
    <source>
        <dbReference type="ARBA" id="ARBA00022946"/>
    </source>
</evidence>
<keyword evidence="5" id="KW-0677">Repeat</keyword>
<protein>
    <recommendedName>
        <fullName evidence="13">Protein TIC 40, chloroplastic</fullName>
    </recommendedName>
    <alternativeName>
        <fullName evidence="14">Translocon at the inner envelope membrane of chloroplasts 40</fullName>
    </alternativeName>
</protein>
<feature type="compositionally biased region" description="Polar residues" evidence="15">
    <location>
        <begin position="98"/>
        <end position="113"/>
    </location>
</feature>
<dbReference type="Proteomes" id="UP000594261">
    <property type="component" value="Chromosome 11"/>
</dbReference>
<dbReference type="PANTHER" id="PTHR47296:SF1">
    <property type="entry name" value="PROTEIN TIC 40, CHLOROPLASTIC"/>
    <property type="match status" value="1"/>
</dbReference>
<dbReference type="FunFam" id="1.10.260.100:FF:000008">
    <property type="entry name" value="Protein TIC 40, chloroplastic"/>
    <property type="match status" value="1"/>
</dbReference>
<dbReference type="Pfam" id="PF13966">
    <property type="entry name" value="zf-RVT"/>
    <property type="match status" value="1"/>
</dbReference>
<evidence type="ECO:0000256" key="2">
    <source>
        <dbReference type="ARBA" id="ARBA00022528"/>
    </source>
</evidence>
<dbReference type="FunCoup" id="A0A7N2RD97">
    <property type="interactions" value="2185"/>
</dbReference>
<feature type="compositionally biased region" description="Pro residues" evidence="15">
    <location>
        <begin position="28"/>
        <end position="43"/>
    </location>
</feature>
<evidence type="ECO:0000256" key="9">
    <source>
        <dbReference type="ARBA" id="ARBA00022989"/>
    </source>
</evidence>